<dbReference type="PROSITE" id="PS50111">
    <property type="entry name" value="CHEMOTAXIS_TRANSDUC_2"/>
    <property type="match status" value="1"/>
</dbReference>
<dbReference type="AlphaFoldDB" id="A0A6M4YCS2"/>
<sequence>MKISSKLLLSFCFINLLIILSSALVYHQLGRIEASQEALLGQALPALQRDEASQKALIATVSSLRAYLILGKDPAQGARIKQEWEQAWRAIEQQGFTPALSRSLKSFKGAQEKVWALAHTEENLPAHTLMLLEAGPLAEAALDQLQSIANEEVATPQETLPGDRRLLLKQVGDAYNGLANALSALRDFLISGDKEYRDKYQDYYQFHLQRVAELKQQQANFTEAQKGLWTLFEEMSAPFAELVGQVIARRQAPDWDQANHLMATDIEPALTQLASQLASQVTQTRGEVDKIAGKLAGASQAIHRTLLLATTSVILLGTLVALLFSRRLTRDIASLVNRAGQVADGRLPREPLPVLRQDELGGLTGSINRMSSQLRQLVGEIQGAVAQVEGAGREVGQTTNAIVDDLASQNQRLDTVAAAIEQMSASTRDVAGNIADAAGAARQTEQQARQGEQALARMSATMAQIAAMITQANQAMTLLRSQSEQVGRVTEVIATIAEQTNLLALNAAIEAARAGEQGRGFAVVADEVRQLASRTSQSTAEINQTIASIQQQTRQTADTVGSGTLLVEQGRGAVASATETLAAMSALVQDLCGQLAAIATATEQQSRVAQEVAGTVEEIAGLSHQSSEHSQQGELIAARLTRETGQLTAAISRFELGA</sequence>
<reference evidence="7 8" key="1">
    <citation type="submission" date="2019-03" db="EMBL/GenBank/DDBJ databases">
        <title>Novel transposon Tn6433 accelerates the dissemination of tet(E) in Aeromonas from aerobic biofilm under oxytetracycline stress.</title>
        <authorList>
            <person name="Shi Y."/>
            <person name="Tian Z."/>
            <person name="Zhang Y."/>
            <person name="Zhang H."/>
            <person name="Yang M."/>
        </authorList>
    </citation>
    <scope>NUCLEOTIDE SEQUENCE [LARGE SCALE GENOMIC DNA]</scope>
    <source>
        <strain evidence="7 8">T0.1-19</strain>
    </source>
</reference>
<proteinExistence type="inferred from homology"/>
<dbReference type="RefSeq" id="WP_171276786.1">
    <property type="nucleotide sequence ID" value="NZ_CAWPJG010000001.1"/>
</dbReference>
<protein>
    <submittedName>
        <fullName evidence="7">Methyl-accepting chemotaxis protein</fullName>
    </submittedName>
</protein>
<evidence type="ECO:0000256" key="2">
    <source>
        <dbReference type="ARBA" id="ARBA00023224"/>
    </source>
</evidence>
<comment type="similarity">
    <text evidence="3">Belongs to the methyl-accepting chemotaxis (MCP) protein family.</text>
</comment>
<accession>A0A6M4YCS2</accession>
<keyword evidence="2 4" id="KW-0807">Transducer</keyword>
<feature type="domain" description="HAMP" evidence="6">
    <location>
        <begin position="326"/>
        <end position="379"/>
    </location>
</feature>
<evidence type="ECO:0000256" key="1">
    <source>
        <dbReference type="ARBA" id="ARBA00004370"/>
    </source>
</evidence>
<dbReference type="PROSITE" id="PS50885">
    <property type="entry name" value="HAMP"/>
    <property type="match status" value="1"/>
</dbReference>
<dbReference type="InterPro" id="IPR003660">
    <property type="entry name" value="HAMP_dom"/>
</dbReference>
<feature type="domain" description="Methyl-accepting transducer" evidence="5">
    <location>
        <begin position="384"/>
        <end position="620"/>
    </location>
</feature>
<dbReference type="GO" id="GO:0006935">
    <property type="term" value="P:chemotaxis"/>
    <property type="evidence" value="ECO:0007669"/>
    <property type="project" value="UniProtKB-ARBA"/>
</dbReference>
<dbReference type="EMBL" id="CP038441">
    <property type="protein sequence ID" value="QJT23164.1"/>
    <property type="molecule type" value="Genomic_DNA"/>
</dbReference>
<dbReference type="Pfam" id="PF00672">
    <property type="entry name" value="HAMP"/>
    <property type="match status" value="1"/>
</dbReference>
<evidence type="ECO:0000256" key="3">
    <source>
        <dbReference type="ARBA" id="ARBA00029447"/>
    </source>
</evidence>
<comment type="subcellular location">
    <subcellularLocation>
        <location evidence="1">Membrane</location>
    </subcellularLocation>
</comment>
<dbReference type="FunFam" id="1.10.287.950:FF:000001">
    <property type="entry name" value="Methyl-accepting chemotaxis sensory transducer"/>
    <property type="match status" value="1"/>
</dbReference>
<dbReference type="GO" id="GO:0007165">
    <property type="term" value="P:signal transduction"/>
    <property type="evidence" value="ECO:0007669"/>
    <property type="project" value="UniProtKB-KW"/>
</dbReference>
<dbReference type="SUPFAM" id="SSF58104">
    <property type="entry name" value="Methyl-accepting chemotaxis protein (MCP) signaling domain"/>
    <property type="match status" value="1"/>
</dbReference>
<dbReference type="SMART" id="SM00283">
    <property type="entry name" value="MA"/>
    <property type="match status" value="1"/>
</dbReference>
<organism evidence="7 8">
    <name type="scientific">Aeromonas media</name>
    <dbReference type="NCBI Taxonomy" id="651"/>
    <lineage>
        <taxon>Bacteria</taxon>
        <taxon>Pseudomonadati</taxon>
        <taxon>Pseudomonadota</taxon>
        <taxon>Gammaproteobacteria</taxon>
        <taxon>Aeromonadales</taxon>
        <taxon>Aeromonadaceae</taxon>
        <taxon>Aeromonas</taxon>
    </lineage>
</organism>
<dbReference type="SMART" id="SM00304">
    <property type="entry name" value="HAMP"/>
    <property type="match status" value="1"/>
</dbReference>
<dbReference type="InterPro" id="IPR007891">
    <property type="entry name" value="CHASE3"/>
</dbReference>
<dbReference type="PANTHER" id="PTHR32089">
    <property type="entry name" value="METHYL-ACCEPTING CHEMOTAXIS PROTEIN MCPB"/>
    <property type="match status" value="1"/>
</dbReference>
<dbReference type="CDD" id="cd06225">
    <property type="entry name" value="HAMP"/>
    <property type="match status" value="1"/>
</dbReference>
<dbReference type="Pfam" id="PF00015">
    <property type="entry name" value="MCPsignal"/>
    <property type="match status" value="1"/>
</dbReference>
<dbReference type="Pfam" id="PF05227">
    <property type="entry name" value="CHASE3"/>
    <property type="match status" value="1"/>
</dbReference>
<gene>
    <name evidence="7" type="ORF">E4184_18240</name>
</gene>
<dbReference type="PANTHER" id="PTHR32089:SF112">
    <property type="entry name" value="LYSOZYME-LIKE PROTEIN-RELATED"/>
    <property type="match status" value="1"/>
</dbReference>
<evidence type="ECO:0000259" key="5">
    <source>
        <dbReference type="PROSITE" id="PS50111"/>
    </source>
</evidence>
<dbReference type="GO" id="GO:0016020">
    <property type="term" value="C:membrane"/>
    <property type="evidence" value="ECO:0007669"/>
    <property type="project" value="UniProtKB-SubCell"/>
</dbReference>
<evidence type="ECO:0000313" key="7">
    <source>
        <dbReference type="EMBL" id="QJT23164.1"/>
    </source>
</evidence>
<evidence type="ECO:0000313" key="8">
    <source>
        <dbReference type="Proteomes" id="UP000501427"/>
    </source>
</evidence>
<dbReference type="CDD" id="cd11386">
    <property type="entry name" value="MCP_signal"/>
    <property type="match status" value="1"/>
</dbReference>
<evidence type="ECO:0000256" key="4">
    <source>
        <dbReference type="PROSITE-ProRule" id="PRU00284"/>
    </source>
</evidence>
<dbReference type="Gene3D" id="1.10.287.950">
    <property type="entry name" value="Methyl-accepting chemotaxis protein"/>
    <property type="match status" value="1"/>
</dbReference>
<dbReference type="InterPro" id="IPR004089">
    <property type="entry name" value="MCPsignal_dom"/>
</dbReference>
<name>A0A6M4YCS2_AERME</name>
<dbReference type="Proteomes" id="UP000501427">
    <property type="component" value="Chromosome"/>
</dbReference>
<evidence type="ECO:0000259" key="6">
    <source>
        <dbReference type="PROSITE" id="PS50885"/>
    </source>
</evidence>